<reference evidence="2 3" key="1">
    <citation type="submission" date="2018-06" db="EMBL/GenBank/DDBJ databases">
        <title>Genomic Encyclopedia of Type Strains, Phase IV (KMG-IV): sequencing the most valuable type-strain genomes for metagenomic binning, comparative biology and taxonomic classification.</title>
        <authorList>
            <person name="Goeker M."/>
        </authorList>
    </citation>
    <scope>NUCLEOTIDE SEQUENCE [LARGE SCALE GENOMIC DNA]</scope>
    <source>
        <strain evidence="2 3">DSM 25532</strain>
    </source>
</reference>
<keyword evidence="3" id="KW-1185">Reference proteome</keyword>
<organism evidence="2 3">
    <name type="scientific">Roseimicrobium gellanilyticum</name>
    <dbReference type="NCBI Taxonomy" id="748857"/>
    <lineage>
        <taxon>Bacteria</taxon>
        <taxon>Pseudomonadati</taxon>
        <taxon>Verrucomicrobiota</taxon>
        <taxon>Verrucomicrobiia</taxon>
        <taxon>Verrucomicrobiales</taxon>
        <taxon>Verrucomicrobiaceae</taxon>
        <taxon>Roseimicrobium</taxon>
    </lineage>
</organism>
<dbReference type="AlphaFoldDB" id="A0A366HX92"/>
<evidence type="ECO:0000256" key="1">
    <source>
        <dbReference type="SAM" id="MobiDB-lite"/>
    </source>
</evidence>
<gene>
    <name evidence="2" type="ORF">DES53_101905</name>
</gene>
<comment type="caution">
    <text evidence="2">The sequence shown here is derived from an EMBL/GenBank/DDBJ whole genome shotgun (WGS) entry which is preliminary data.</text>
</comment>
<evidence type="ECO:0000313" key="3">
    <source>
        <dbReference type="Proteomes" id="UP000253426"/>
    </source>
</evidence>
<sequence>MPGVRLSHFTPAIFSRPFRWAWYLVAFGIAAGTSSQAQHEVLPTEVPSQQPQAAGSSGFLDTVLYYRPSARKMGGPGRMIGSRYDYQNEEAGSPEYADYTGEGDTANSSSTGGYFPTQTEAQYLPPNNPDYARSRGDRGYWAYSGIWPVRPASDNFYQRNGAFYERVERGLGLFVPDEELLAHSSEPNAWSVDLDYGLPFLTRDVAPDRAMIKLGPLFIDIWGISFSALYTQYSGDAPLDPDAPDEGWIGVVGMPLSASLRLTDSIYLQATGFLYFLPLEGEVGLNSGFGSGWGLGTNARLNFEWQWGAWNLRFYDYFGVVSSLADVNESWQVDEIDMVGRYRFGALDSASEANEFWDPRFGGYRNDVGFEAQRPMPNEWWFLGSVQHSDYWSEEDFDEHREYDQMSLAYRYMGDDWMFAPSFMYTLGSSDRFDNITHRAEARVNGRLTEYLSTFASLGYLWQTGDDDADFDSLLWEVGFVHDLTPYTRHSISAGQTYELSETLEEYVGDYARYTIAHQFSDRLSASAYAQWQDADNLTDDTKSTGWITGARASYKLGYDTNITAGVTYTLRESTIDDGPNPADEETWVYFAMLQKPLFSRIHGTATYQYIDQTGPIGSNLEEHLLILSLYLTF</sequence>
<protein>
    <submittedName>
        <fullName evidence="2">Uncharacterized protein</fullName>
    </submittedName>
</protein>
<dbReference type="EMBL" id="QNRR01000001">
    <property type="protein sequence ID" value="RBP48105.1"/>
    <property type="molecule type" value="Genomic_DNA"/>
</dbReference>
<feature type="compositionally biased region" description="Polar residues" evidence="1">
    <location>
        <begin position="105"/>
        <end position="121"/>
    </location>
</feature>
<accession>A0A366HX92</accession>
<feature type="region of interest" description="Disordered" evidence="1">
    <location>
        <begin position="93"/>
        <end position="129"/>
    </location>
</feature>
<proteinExistence type="predicted"/>
<name>A0A366HX92_9BACT</name>
<evidence type="ECO:0000313" key="2">
    <source>
        <dbReference type="EMBL" id="RBP48105.1"/>
    </source>
</evidence>
<dbReference type="Proteomes" id="UP000253426">
    <property type="component" value="Unassembled WGS sequence"/>
</dbReference>
<dbReference type="RefSeq" id="WP_211325440.1">
    <property type="nucleotide sequence ID" value="NZ_QNRR01000001.1"/>
</dbReference>
<dbReference type="SUPFAM" id="SSF56935">
    <property type="entry name" value="Porins"/>
    <property type="match status" value="1"/>
</dbReference>